<reference evidence="3 4" key="1">
    <citation type="journal article" date="2018" name="MBio">
        <title>Comparative Genomics Reveals the Core Gene Toolbox for the Fungus-Insect Symbiosis.</title>
        <authorList>
            <person name="Wang Y."/>
            <person name="Stata M."/>
            <person name="Wang W."/>
            <person name="Stajich J.E."/>
            <person name="White M.M."/>
            <person name="Moncalvo J.M."/>
        </authorList>
    </citation>
    <scope>NUCLEOTIDE SEQUENCE [LARGE SCALE GENOMIC DNA]</scope>
    <source>
        <strain evidence="3 4">SWE-8-4</strain>
    </source>
</reference>
<accession>A0A2T9Z021</accession>
<evidence type="ECO:0000313" key="3">
    <source>
        <dbReference type="EMBL" id="PVU97941.1"/>
    </source>
</evidence>
<dbReference type="AlphaFoldDB" id="A0A2T9Z021"/>
<comment type="caution">
    <text evidence="3">The sequence shown here is derived from an EMBL/GenBank/DDBJ whole genome shotgun (WGS) entry which is preliminary data.</text>
</comment>
<dbReference type="GO" id="GO:0030014">
    <property type="term" value="C:CCR4-NOT complex"/>
    <property type="evidence" value="ECO:0007669"/>
    <property type="project" value="InterPro"/>
</dbReference>
<dbReference type="PANTHER" id="PTHR48081:SF33">
    <property type="entry name" value="KYNURENINE FORMAMIDASE"/>
    <property type="match status" value="1"/>
</dbReference>
<dbReference type="InterPro" id="IPR049492">
    <property type="entry name" value="BD-FAE-like_dom"/>
</dbReference>
<evidence type="ECO:0000256" key="1">
    <source>
        <dbReference type="ARBA" id="ARBA00022801"/>
    </source>
</evidence>
<dbReference type="Pfam" id="PF20434">
    <property type="entry name" value="BD-FAE"/>
    <property type="match status" value="1"/>
</dbReference>
<dbReference type="OrthoDB" id="6495301at2759"/>
<evidence type="ECO:0000313" key="4">
    <source>
        <dbReference type="Proteomes" id="UP000245383"/>
    </source>
</evidence>
<dbReference type="PANTHER" id="PTHR48081">
    <property type="entry name" value="AB HYDROLASE SUPERFAMILY PROTEIN C4A8.06C"/>
    <property type="match status" value="1"/>
</dbReference>
<dbReference type="Pfam" id="PF10155">
    <property type="entry name" value="CNOT11"/>
    <property type="match status" value="1"/>
</dbReference>
<dbReference type="SUPFAM" id="SSF53474">
    <property type="entry name" value="alpha/beta-Hydrolases"/>
    <property type="match status" value="1"/>
</dbReference>
<sequence length="705" mass="79988">MTIKEYLDVPYVSSKPDPLQTLDLYVPAASSNNDQPLPELLVYVHGGCWRSGDKNEYVSFARNIAAMQSTSLQKPLAVAILNYRLSSETEQGTKHPDQFMDCVYSIEYLINSAHQYGFDPTRIHLVGHSAGGHLTGLLALDPPHAWWEVNVPGHSITIAQAIRTVVGISGIYDHNYVAQVHPGYDEFTIQTFGNNTDYWDATSPQFAPLSEAHKKLVEHIYPPGYIPHGAPLSHMKYFLVISTTDELMKIETTTHYSKHLAQLGLLSGENISNDYGSHFGQLDNPDLQNSQFRIFVYIVHLYISATVFLCMDSLPTFFNLDLESTLEQIYLSITKKYDQSIQFYLLSLDLITVLDSVLQTLPTDVHNDQSLLHANPGLYTIIHILYCLYRASTQKNELGFDPNNQFAVVYDRLLSKSFDKQTLVLTFLDLLFSQTTKFDSFTPTRVFETCSVFGLKRYDGYDEVPNILSSLHQLDAEFDDTTKNIEHYAFTDNESKVLISSCILGLDKFIEQNKVRSSELKKELEKLLSNVIETHISLSEHKQIMSLISEVGSLDDLEILFQPSVRALVERGPNLVKSICYDHLSKNSYNRLICAALTRPLTITLHNALIEVILVLPKELEVETWHRYLSTVDSTCQTQEHKSIAQMQNAKLACKLFYKFIHNKTLTLEKFKVELLSFCLSYVYIKDAAELYALVSNNSSSNPRH</sequence>
<dbReference type="InterPro" id="IPR019312">
    <property type="entry name" value="CNOT11"/>
</dbReference>
<protein>
    <recommendedName>
        <fullName evidence="2">BD-FAE-like domain-containing protein</fullName>
    </recommendedName>
</protein>
<evidence type="ECO:0000259" key="2">
    <source>
        <dbReference type="Pfam" id="PF20434"/>
    </source>
</evidence>
<keyword evidence="1" id="KW-0378">Hydrolase</keyword>
<proteinExistence type="predicted"/>
<dbReference type="Gene3D" id="3.40.50.1820">
    <property type="entry name" value="alpha/beta hydrolase"/>
    <property type="match status" value="1"/>
</dbReference>
<dbReference type="InterPro" id="IPR029058">
    <property type="entry name" value="AB_hydrolase_fold"/>
</dbReference>
<organism evidence="3 4">
    <name type="scientific">Smittium simulii</name>
    <dbReference type="NCBI Taxonomy" id="133385"/>
    <lineage>
        <taxon>Eukaryota</taxon>
        <taxon>Fungi</taxon>
        <taxon>Fungi incertae sedis</taxon>
        <taxon>Zoopagomycota</taxon>
        <taxon>Kickxellomycotina</taxon>
        <taxon>Harpellomycetes</taxon>
        <taxon>Harpellales</taxon>
        <taxon>Legeriomycetaceae</taxon>
        <taxon>Smittium</taxon>
    </lineage>
</organism>
<keyword evidence="4" id="KW-1185">Reference proteome</keyword>
<feature type="domain" description="BD-FAE-like" evidence="2">
    <location>
        <begin position="22"/>
        <end position="229"/>
    </location>
</feature>
<name>A0A2T9Z021_9FUNG</name>
<gene>
    <name evidence="3" type="ORF">BB561_000202</name>
</gene>
<dbReference type="Proteomes" id="UP000245383">
    <property type="component" value="Unassembled WGS sequence"/>
</dbReference>
<dbReference type="STRING" id="133385.A0A2T9Z021"/>
<dbReference type="InterPro" id="IPR050300">
    <property type="entry name" value="GDXG_lipolytic_enzyme"/>
</dbReference>
<dbReference type="EMBL" id="MBFR01000005">
    <property type="protein sequence ID" value="PVU97941.1"/>
    <property type="molecule type" value="Genomic_DNA"/>
</dbReference>
<dbReference type="GO" id="GO:0016787">
    <property type="term" value="F:hydrolase activity"/>
    <property type="evidence" value="ECO:0007669"/>
    <property type="project" value="UniProtKB-KW"/>
</dbReference>